<dbReference type="PANTHER" id="PTHR37319">
    <property type="entry name" value="TRANSPOSASE"/>
    <property type="match status" value="1"/>
</dbReference>
<evidence type="ECO:0000313" key="3">
    <source>
        <dbReference type="EMBL" id="CCW19227.1"/>
    </source>
</evidence>
<dbReference type="GO" id="GO:0016491">
    <property type="term" value="F:oxidoreductase activity"/>
    <property type="evidence" value="ECO:0007669"/>
    <property type="project" value="UniProtKB-KW"/>
</dbReference>
<evidence type="ECO:0000259" key="2">
    <source>
        <dbReference type="Pfam" id="PF19112"/>
    </source>
</evidence>
<protein>
    <submittedName>
        <fullName evidence="3">Transposase Tn5</fullName>
    </submittedName>
</protein>
<evidence type="ECO:0000256" key="1">
    <source>
        <dbReference type="ARBA" id="ARBA00023002"/>
    </source>
</evidence>
<keyword evidence="4" id="KW-1185">Reference proteome</keyword>
<name>N1MUD8_9SPHN</name>
<dbReference type="Gene3D" id="3.90.380.10">
    <property type="entry name" value="Naphthalene 1,2-dioxygenase Alpha Subunit, Chain A, domain 1"/>
    <property type="match status" value="1"/>
</dbReference>
<dbReference type="Proteomes" id="UP000013201">
    <property type="component" value="Unassembled WGS sequence"/>
</dbReference>
<gene>
    <name evidence="3" type="ORF">EBBID32_35930</name>
</gene>
<dbReference type="SUPFAM" id="SSF55961">
    <property type="entry name" value="Bet v1-like"/>
    <property type="match status" value="1"/>
</dbReference>
<organism evidence="3 4">
    <name type="scientific">Sphingobium indicum BiD32</name>
    <dbReference type="NCBI Taxonomy" id="1301087"/>
    <lineage>
        <taxon>Bacteria</taxon>
        <taxon>Pseudomonadati</taxon>
        <taxon>Pseudomonadota</taxon>
        <taxon>Alphaproteobacteria</taxon>
        <taxon>Sphingomonadales</taxon>
        <taxon>Sphingomonadaceae</taxon>
        <taxon>Sphingobium</taxon>
    </lineage>
</organism>
<keyword evidence="1" id="KW-0560">Oxidoreductase</keyword>
<reference evidence="3 4" key="1">
    <citation type="submission" date="2013-03" db="EMBL/GenBank/DDBJ databases">
        <authorList>
            <person name="Le V."/>
        </authorList>
    </citation>
    <scope>NUCLEOTIDE SEQUENCE [LARGE SCALE GENOMIC DNA]</scope>
    <source>
        <strain evidence="3 4">BiD32</strain>
    </source>
</reference>
<dbReference type="AlphaFoldDB" id="N1MUD8"/>
<dbReference type="InterPro" id="IPR047768">
    <property type="entry name" value="Tn5p-like"/>
</dbReference>
<accession>N1MUD8</accession>
<feature type="domain" description="Vanillate O-demethylase oxygenase-like C-terminal catalytic" evidence="2">
    <location>
        <begin position="59"/>
        <end position="165"/>
    </location>
</feature>
<dbReference type="PANTHER" id="PTHR37319:SF1">
    <property type="entry name" value="TRANSPOSASE TN5 DIMERISATION DOMAIN-CONTAINING PROTEIN"/>
    <property type="match status" value="1"/>
</dbReference>
<sequence>MHSIEVRIDNDTVERVTLDIRYKRIHVCPPIGKQKRYPALDLTVIHASEVGVPLGRKPILWKLVTGHFFALTDWDSPPDTRIRTAHLPTPETAISTHYFIHHARNFATQDEQVARLMHQQLSAAFTEDVEALTAIETLVSATAPDDIYEISLASDRAGIAMRRSLWKKSLG</sequence>
<evidence type="ECO:0000313" key="4">
    <source>
        <dbReference type="Proteomes" id="UP000013201"/>
    </source>
</evidence>
<dbReference type="EMBL" id="CAVK010000183">
    <property type="protein sequence ID" value="CCW19227.1"/>
    <property type="molecule type" value="Genomic_DNA"/>
</dbReference>
<comment type="caution">
    <text evidence="3">The sequence shown here is derived from an EMBL/GenBank/DDBJ whole genome shotgun (WGS) entry which is preliminary data.</text>
</comment>
<proteinExistence type="predicted"/>
<dbReference type="InterPro" id="IPR044043">
    <property type="entry name" value="VanA_C_cat"/>
</dbReference>
<reference evidence="4" key="2">
    <citation type="submission" date="2013-04" db="EMBL/GenBank/DDBJ databases">
        <title>Bisphenol A degrading Sphingobium sp. strain BiD32.</title>
        <authorList>
            <person name="Nielsen J.L."/>
            <person name="Zhou N.A."/>
            <person name="Kjeldal H."/>
        </authorList>
    </citation>
    <scope>NUCLEOTIDE SEQUENCE [LARGE SCALE GENOMIC DNA]</scope>
    <source>
        <strain evidence="4">BiD32</strain>
    </source>
</reference>
<dbReference type="Pfam" id="PF19112">
    <property type="entry name" value="VanA_C"/>
    <property type="match status" value="1"/>
</dbReference>